<feature type="compositionally biased region" description="Low complexity" evidence="5">
    <location>
        <begin position="136"/>
        <end position="145"/>
    </location>
</feature>
<dbReference type="Pfam" id="PF00096">
    <property type="entry name" value="zf-C2H2"/>
    <property type="match status" value="4"/>
</dbReference>
<feature type="compositionally biased region" description="Polar residues" evidence="5">
    <location>
        <begin position="196"/>
        <end position="205"/>
    </location>
</feature>
<evidence type="ECO:0000313" key="6">
    <source>
        <dbReference type="EnsemblMetazoa" id="PPAI010719-PA"/>
    </source>
</evidence>
<reference evidence="6" key="1">
    <citation type="submission" date="2022-08" db="UniProtKB">
        <authorList>
            <consortium name="EnsemblMetazoa"/>
        </authorList>
    </citation>
    <scope>IDENTIFICATION</scope>
    <source>
        <strain evidence="6">Israel</strain>
    </source>
</reference>
<dbReference type="SMART" id="SM00868">
    <property type="entry name" value="zf-AD"/>
    <property type="match status" value="2"/>
</dbReference>
<accession>A0A1B0DQC8</accession>
<protein>
    <submittedName>
        <fullName evidence="6">Uncharacterized protein</fullName>
    </submittedName>
</protein>
<dbReference type="SUPFAM" id="SSF57667">
    <property type="entry name" value="beta-beta-alpha zinc fingers"/>
    <property type="match status" value="6"/>
</dbReference>
<evidence type="ECO:0000256" key="1">
    <source>
        <dbReference type="ARBA" id="ARBA00022723"/>
    </source>
</evidence>
<sequence length="582" mass="66858">MEGVNKTRICRACQIKTEEDAQKIFIFTTVKLPDIFKETTSLDIHENDELPKVLCSTCYDRLLEAYNFRKMCSAAVLHFQKILSMEEKYIPPKSLSDIPLTNGTRINMNENSDMLDAPNSPLRNLNSSPDKEDSLTDSSDILSIDENLPEIFKTDPNDDVMEEENVHSERLDDVLVSRKIETSNTSPENYHPAQSDDCQASSNTPGDELQAIPNDDDPLISKRLRGLRNTRNKEYFLPGKPTKLECKYCHTPFQQKWDLDMHIWKEHLGLETCKCTVCGREFKSSNSLNNHLKTHKATEATDGDQESEKQQLCGICGMEKASATELNRHMKSHKKNNLWACVFCHYKTDQKCTLLRHTRVVHQGKKDYQCPRCDKSFTGSVNLGHHILRHEGVKNYVCKVCGAKKVTKSELTNHMLSHADEKMHICQLCPMKFHLRHSLKQHVKVVHHRIKEYECSVCKKSFGAAKNLKNHFMTHTGERPHACTQCPKTYIALDQLKIHMTTHTGGNKCPQCKKILSSVKSLKYHMTTHTEERPYHCDECGKRFKQKFPLKKHINTHLKSRKKPKIQGKSKRKSKSESSLKS</sequence>
<keyword evidence="3" id="KW-0863">Zinc-finger</keyword>
<evidence type="ECO:0000256" key="4">
    <source>
        <dbReference type="ARBA" id="ARBA00022833"/>
    </source>
</evidence>
<dbReference type="GO" id="GO:0005634">
    <property type="term" value="C:nucleus"/>
    <property type="evidence" value="ECO:0007669"/>
    <property type="project" value="InterPro"/>
</dbReference>
<feature type="compositionally biased region" description="Basic residues" evidence="5">
    <location>
        <begin position="551"/>
        <end position="574"/>
    </location>
</feature>
<dbReference type="FunFam" id="3.30.160.60:FF:000072">
    <property type="entry name" value="zinc finger protein 143 isoform X1"/>
    <property type="match status" value="1"/>
</dbReference>
<evidence type="ECO:0000256" key="2">
    <source>
        <dbReference type="ARBA" id="ARBA00022737"/>
    </source>
</evidence>
<feature type="region of interest" description="Disordered" evidence="5">
    <location>
        <begin position="551"/>
        <end position="582"/>
    </location>
</feature>
<dbReference type="Gene3D" id="3.40.1800.20">
    <property type="match status" value="1"/>
</dbReference>
<dbReference type="Gene3D" id="3.30.160.60">
    <property type="entry name" value="Classic Zinc Finger"/>
    <property type="match status" value="8"/>
</dbReference>
<dbReference type="FunFam" id="3.30.160.60:FF:000446">
    <property type="entry name" value="Zinc finger protein"/>
    <property type="match status" value="1"/>
</dbReference>
<dbReference type="VEuPathDB" id="VectorBase:PPAI010719"/>
<evidence type="ECO:0000256" key="3">
    <source>
        <dbReference type="ARBA" id="ARBA00022771"/>
    </source>
</evidence>
<dbReference type="EMBL" id="AJVK01008538">
    <property type="status" value="NOT_ANNOTATED_CDS"/>
    <property type="molecule type" value="Genomic_DNA"/>
</dbReference>
<dbReference type="AlphaFoldDB" id="A0A1B0DQC8"/>
<feature type="region of interest" description="Disordered" evidence="5">
    <location>
        <begin position="106"/>
        <end position="220"/>
    </location>
</feature>
<keyword evidence="7" id="KW-1185">Reference proteome</keyword>
<organism evidence="6 7">
    <name type="scientific">Phlebotomus papatasi</name>
    <name type="common">Sandfly</name>
    <dbReference type="NCBI Taxonomy" id="29031"/>
    <lineage>
        <taxon>Eukaryota</taxon>
        <taxon>Metazoa</taxon>
        <taxon>Ecdysozoa</taxon>
        <taxon>Arthropoda</taxon>
        <taxon>Hexapoda</taxon>
        <taxon>Insecta</taxon>
        <taxon>Pterygota</taxon>
        <taxon>Neoptera</taxon>
        <taxon>Endopterygota</taxon>
        <taxon>Diptera</taxon>
        <taxon>Nematocera</taxon>
        <taxon>Psychodoidea</taxon>
        <taxon>Psychodidae</taxon>
        <taxon>Phlebotomus</taxon>
        <taxon>Phlebotomus</taxon>
    </lineage>
</organism>
<evidence type="ECO:0000313" key="7">
    <source>
        <dbReference type="Proteomes" id="UP000092462"/>
    </source>
</evidence>
<dbReference type="SUPFAM" id="SSF57716">
    <property type="entry name" value="Glucocorticoid receptor-like (DNA-binding domain)"/>
    <property type="match status" value="1"/>
</dbReference>
<keyword evidence="2" id="KW-0677">Repeat</keyword>
<name>A0A1B0DQC8_PHLPP</name>
<dbReference type="Proteomes" id="UP000092462">
    <property type="component" value="Unassembled WGS sequence"/>
</dbReference>
<dbReference type="EnsemblMetazoa" id="PPAI010719-RA">
    <property type="protein sequence ID" value="PPAI010719-PA"/>
    <property type="gene ID" value="PPAI010719"/>
</dbReference>
<dbReference type="FunFam" id="3.30.160.60:FF:000624">
    <property type="entry name" value="zinc finger protein 697"/>
    <property type="match status" value="1"/>
</dbReference>
<feature type="compositionally biased region" description="Basic and acidic residues" evidence="5">
    <location>
        <begin position="164"/>
        <end position="181"/>
    </location>
</feature>
<dbReference type="InterPro" id="IPR036236">
    <property type="entry name" value="Znf_C2H2_sf"/>
</dbReference>
<dbReference type="GO" id="GO:0008270">
    <property type="term" value="F:zinc ion binding"/>
    <property type="evidence" value="ECO:0007669"/>
    <property type="project" value="UniProtKB-UniRule"/>
</dbReference>
<dbReference type="PROSITE" id="PS00028">
    <property type="entry name" value="ZINC_FINGER_C2H2_1"/>
    <property type="match status" value="7"/>
</dbReference>
<dbReference type="SMART" id="SM00355">
    <property type="entry name" value="ZnF_C2H2"/>
    <property type="match status" value="11"/>
</dbReference>
<dbReference type="PROSITE" id="PS51915">
    <property type="entry name" value="ZAD"/>
    <property type="match status" value="1"/>
</dbReference>
<dbReference type="InterPro" id="IPR012934">
    <property type="entry name" value="Znf_AD"/>
</dbReference>
<dbReference type="PANTHER" id="PTHR24379">
    <property type="entry name" value="KRAB AND ZINC FINGER DOMAIN-CONTAINING"/>
    <property type="match status" value="1"/>
</dbReference>
<dbReference type="PANTHER" id="PTHR24379:SF121">
    <property type="entry name" value="C2H2-TYPE DOMAIN-CONTAINING PROTEIN"/>
    <property type="match status" value="1"/>
</dbReference>
<dbReference type="Pfam" id="PF13912">
    <property type="entry name" value="zf-C2H2_6"/>
    <property type="match status" value="2"/>
</dbReference>
<evidence type="ECO:0000256" key="5">
    <source>
        <dbReference type="SAM" id="MobiDB-lite"/>
    </source>
</evidence>
<dbReference type="PROSITE" id="PS50157">
    <property type="entry name" value="ZINC_FINGER_C2H2_2"/>
    <property type="match status" value="9"/>
</dbReference>
<dbReference type="InterPro" id="IPR013087">
    <property type="entry name" value="Znf_C2H2_type"/>
</dbReference>
<keyword evidence="4" id="KW-0862">Zinc</keyword>
<dbReference type="VEuPathDB" id="VectorBase:PPAPM1_009093"/>
<proteinExistence type="predicted"/>
<dbReference type="Pfam" id="PF07776">
    <property type="entry name" value="zf-AD"/>
    <property type="match status" value="1"/>
</dbReference>
<keyword evidence="1" id="KW-0479">Metal-binding</keyword>